<evidence type="ECO:0000256" key="1">
    <source>
        <dbReference type="ARBA" id="ARBA00022821"/>
    </source>
</evidence>
<dbReference type="Proteomes" id="UP001341840">
    <property type="component" value="Unassembled WGS sequence"/>
</dbReference>
<evidence type="ECO:0000313" key="3">
    <source>
        <dbReference type="EMBL" id="MED6170798.1"/>
    </source>
</evidence>
<proteinExistence type="predicted"/>
<dbReference type="InterPro" id="IPR027417">
    <property type="entry name" value="P-loop_NTPase"/>
</dbReference>
<dbReference type="PANTHER" id="PTHR36766">
    <property type="entry name" value="PLANT BROAD-SPECTRUM MILDEW RESISTANCE PROTEIN RPW8"/>
    <property type="match status" value="1"/>
</dbReference>
<accession>A0ABU6VF11</accession>
<dbReference type="SUPFAM" id="SSF52540">
    <property type="entry name" value="P-loop containing nucleoside triphosphate hydrolases"/>
    <property type="match status" value="1"/>
</dbReference>
<dbReference type="InterPro" id="IPR002182">
    <property type="entry name" value="NB-ARC"/>
</dbReference>
<organism evidence="3 4">
    <name type="scientific">Stylosanthes scabra</name>
    <dbReference type="NCBI Taxonomy" id="79078"/>
    <lineage>
        <taxon>Eukaryota</taxon>
        <taxon>Viridiplantae</taxon>
        <taxon>Streptophyta</taxon>
        <taxon>Embryophyta</taxon>
        <taxon>Tracheophyta</taxon>
        <taxon>Spermatophyta</taxon>
        <taxon>Magnoliopsida</taxon>
        <taxon>eudicotyledons</taxon>
        <taxon>Gunneridae</taxon>
        <taxon>Pentapetalae</taxon>
        <taxon>rosids</taxon>
        <taxon>fabids</taxon>
        <taxon>Fabales</taxon>
        <taxon>Fabaceae</taxon>
        <taxon>Papilionoideae</taxon>
        <taxon>50 kb inversion clade</taxon>
        <taxon>dalbergioids sensu lato</taxon>
        <taxon>Dalbergieae</taxon>
        <taxon>Pterocarpus clade</taxon>
        <taxon>Stylosanthes</taxon>
    </lineage>
</organism>
<feature type="domain" description="NB-ARC" evidence="2">
    <location>
        <begin position="24"/>
        <end position="126"/>
    </location>
</feature>
<dbReference type="EMBL" id="JASCZI010151196">
    <property type="protein sequence ID" value="MED6170798.1"/>
    <property type="molecule type" value="Genomic_DNA"/>
</dbReference>
<sequence>MAEQIPYVVVVNIIYKLGSLAFRKTALAQLIYHDTGAKGYFKKMMWVCVSEDFEPKTILKKMLKSLEVKEAIDGFELDQLQKKLHEELSGQNYMLVLDDIWNENPLKWDALRKYLMCGCQRSKILLQRSVQEFHLQSRQWEGFYDLIIKTPNGREF</sequence>
<dbReference type="PANTHER" id="PTHR36766:SF40">
    <property type="entry name" value="DISEASE RESISTANCE PROTEIN RGA3"/>
    <property type="match status" value="1"/>
</dbReference>
<reference evidence="3 4" key="1">
    <citation type="journal article" date="2023" name="Plants (Basel)">
        <title>Bridging the Gap: Combining Genomics and Transcriptomics Approaches to Understand Stylosanthes scabra, an Orphan Legume from the Brazilian Caatinga.</title>
        <authorList>
            <person name="Ferreira-Neto J.R.C."/>
            <person name="da Silva M.D."/>
            <person name="Binneck E."/>
            <person name="de Melo N.F."/>
            <person name="da Silva R.H."/>
            <person name="de Melo A.L.T.M."/>
            <person name="Pandolfi V."/>
            <person name="Bustamante F.O."/>
            <person name="Brasileiro-Vidal A.C."/>
            <person name="Benko-Iseppon A.M."/>
        </authorList>
    </citation>
    <scope>NUCLEOTIDE SEQUENCE [LARGE SCALE GENOMIC DNA]</scope>
    <source>
        <tissue evidence="3">Leaves</tissue>
    </source>
</reference>
<keyword evidence="1" id="KW-0611">Plant defense</keyword>
<dbReference type="Gene3D" id="3.40.50.300">
    <property type="entry name" value="P-loop containing nucleotide triphosphate hydrolases"/>
    <property type="match status" value="1"/>
</dbReference>
<comment type="caution">
    <text evidence="3">The sequence shown here is derived from an EMBL/GenBank/DDBJ whole genome shotgun (WGS) entry which is preliminary data.</text>
</comment>
<gene>
    <name evidence="3" type="ORF">PIB30_034599</name>
</gene>
<protein>
    <recommendedName>
        <fullName evidence="2">NB-ARC domain-containing protein</fullName>
    </recommendedName>
</protein>
<name>A0ABU6VF11_9FABA</name>
<keyword evidence="4" id="KW-1185">Reference proteome</keyword>
<evidence type="ECO:0000259" key="2">
    <source>
        <dbReference type="Pfam" id="PF00931"/>
    </source>
</evidence>
<evidence type="ECO:0000313" key="4">
    <source>
        <dbReference type="Proteomes" id="UP001341840"/>
    </source>
</evidence>
<dbReference type="Pfam" id="PF00931">
    <property type="entry name" value="NB-ARC"/>
    <property type="match status" value="1"/>
</dbReference>